<feature type="transmembrane region" description="Helical" evidence="1">
    <location>
        <begin position="88"/>
        <end position="106"/>
    </location>
</feature>
<accession>A0A4R7UW96</accession>
<dbReference type="OrthoDB" id="62003at2"/>
<protein>
    <submittedName>
        <fullName evidence="2">ABC-2 type transport system permease protein</fullName>
    </submittedName>
</protein>
<dbReference type="PANTHER" id="PTHR36832">
    <property type="entry name" value="SLR1174 PROTEIN-RELATED"/>
    <property type="match status" value="1"/>
</dbReference>
<dbReference type="InterPro" id="IPR010390">
    <property type="entry name" value="ABC-2_transporter-like"/>
</dbReference>
<feature type="transmembrane region" description="Helical" evidence="1">
    <location>
        <begin position="261"/>
        <end position="281"/>
    </location>
</feature>
<feature type="transmembrane region" description="Helical" evidence="1">
    <location>
        <begin position="146"/>
        <end position="165"/>
    </location>
</feature>
<dbReference type="EMBL" id="SOCP01000023">
    <property type="protein sequence ID" value="TDV40317.1"/>
    <property type="molecule type" value="Genomic_DNA"/>
</dbReference>
<evidence type="ECO:0000256" key="1">
    <source>
        <dbReference type="SAM" id="Phobius"/>
    </source>
</evidence>
<dbReference type="AlphaFoldDB" id="A0A4R7UW96"/>
<organism evidence="2 3">
    <name type="scientific">Actinophytocola oryzae</name>
    <dbReference type="NCBI Taxonomy" id="502181"/>
    <lineage>
        <taxon>Bacteria</taxon>
        <taxon>Bacillati</taxon>
        <taxon>Actinomycetota</taxon>
        <taxon>Actinomycetes</taxon>
        <taxon>Pseudonocardiales</taxon>
        <taxon>Pseudonocardiaceae</taxon>
    </lineage>
</organism>
<gene>
    <name evidence="2" type="ORF">CLV71_12327</name>
</gene>
<dbReference type="Pfam" id="PF06182">
    <property type="entry name" value="ABC2_membrane_6"/>
    <property type="match status" value="1"/>
</dbReference>
<feature type="transmembrane region" description="Helical" evidence="1">
    <location>
        <begin position="171"/>
        <end position="200"/>
    </location>
</feature>
<feature type="transmembrane region" description="Helical" evidence="1">
    <location>
        <begin position="207"/>
        <end position="226"/>
    </location>
</feature>
<sequence>MSGDHVQRDVADDQDAHEDRRLTGVIAGGSARVLAALAGAEFRRYVTYRQATFAGAFTNTIFGFMRCYVLLSVASATGQVAGYDASRLVAFVWIGQGLLAVVNYWGQQELPERVRSGQVMSDLLRPVDLMNAFLASDVGRAGHAMVTRFVVPVVAGIVFFDFYLPGHAQTYALFAVSVLLAVLVCSACRYLVALTSFWLLDIRGMQGVWLLLSGVGSGLYFPLPVLPDWLVTLLWVGTPLPALLQAPLDVFVERGGTGHGLVLVAGQVAWLAIMVGLCRLVQGRALRRLVVQGG</sequence>
<evidence type="ECO:0000313" key="2">
    <source>
        <dbReference type="EMBL" id="TDV40317.1"/>
    </source>
</evidence>
<keyword evidence="1" id="KW-0472">Membrane</keyword>
<feature type="transmembrane region" description="Helical" evidence="1">
    <location>
        <begin position="53"/>
        <end position="76"/>
    </location>
</feature>
<keyword evidence="1" id="KW-0812">Transmembrane</keyword>
<name>A0A4R7UW96_9PSEU</name>
<reference evidence="2 3" key="1">
    <citation type="submission" date="2019-03" db="EMBL/GenBank/DDBJ databases">
        <title>Genomic Encyclopedia of Archaeal and Bacterial Type Strains, Phase II (KMG-II): from individual species to whole genera.</title>
        <authorList>
            <person name="Goeker M."/>
        </authorList>
    </citation>
    <scope>NUCLEOTIDE SEQUENCE [LARGE SCALE GENOMIC DNA]</scope>
    <source>
        <strain evidence="2 3">DSM 45499</strain>
    </source>
</reference>
<dbReference type="PANTHER" id="PTHR36832:SF2">
    <property type="entry name" value="INTEGRAL MEMBRANE PROTEIN"/>
    <property type="match status" value="1"/>
</dbReference>
<keyword evidence="3" id="KW-1185">Reference proteome</keyword>
<evidence type="ECO:0000313" key="3">
    <source>
        <dbReference type="Proteomes" id="UP000294927"/>
    </source>
</evidence>
<dbReference type="RefSeq" id="WP_133908272.1">
    <property type="nucleotide sequence ID" value="NZ_SOCP01000023.1"/>
</dbReference>
<proteinExistence type="predicted"/>
<keyword evidence="1" id="KW-1133">Transmembrane helix</keyword>
<dbReference type="Proteomes" id="UP000294927">
    <property type="component" value="Unassembled WGS sequence"/>
</dbReference>
<comment type="caution">
    <text evidence="2">The sequence shown here is derived from an EMBL/GenBank/DDBJ whole genome shotgun (WGS) entry which is preliminary data.</text>
</comment>